<dbReference type="AlphaFoldDB" id="A6GIV2"/>
<dbReference type="Proteomes" id="UP000005801">
    <property type="component" value="Unassembled WGS sequence"/>
</dbReference>
<evidence type="ECO:0000256" key="1">
    <source>
        <dbReference type="SAM" id="MobiDB-lite"/>
    </source>
</evidence>
<accession>A6GIV2</accession>
<name>A6GIV2_9BACT</name>
<reference evidence="2 3" key="1">
    <citation type="submission" date="2007-06" db="EMBL/GenBank/DDBJ databases">
        <authorList>
            <person name="Shimkets L."/>
            <person name="Ferriera S."/>
            <person name="Johnson J."/>
            <person name="Kravitz S."/>
            <person name="Beeson K."/>
            <person name="Sutton G."/>
            <person name="Rogers Y.-H."/>
            <person name="Friedman R."/>
            <person name="Frazier M."/>
            <person name="Venter J.C."/>
        </authorList>
    </citation>
    <scope>NUCLEOTIDE SEQUENCE [LARGE SCALE GENOMIC DNA]</scope>
    <source>
        <strain evidence="2 3">SIR-1</strain>
    </source>
</reference>
<comment type="caution">
    <text evidence="2">The sequence shown here is derived from an EMBL/GenBank/DDBJ whole genome shotgun (WGS) entry which is preliminary data.</text>
</comment>
<protein>
    <submittedName>
        <fullName evidence="2">Uncharacterized protein</fullName>
    </submittedName>
</protein>
<keyword evidence="3" id="KW-1185">Reference proteome</keyword>
<evidence type="ECO:0000313" key="3">
    <source>
        <dbReference type="Proteomes" id="UP000005801"/>
    </source>
</evidence>
<gene>
    <name evidence="2" type="ORF">PPSIR1_17555</name>
</gene>
<proteinExistence type="predicted"/>
<dbReference type="EMBL" id="ABCS01000144">
    <property type="protein sequence ID" value="EDM74187.1"/>
    <property type="molecule type" value="Genomic_DNA"/>
</dbReference>
<feature type="region of interest" description="Disordered" evidence="1">
    <location>
        <begin position="259"/>
        <end position="280"/>
    </location>
</feature>
<organism evidence="2 3">
    <name type="scientific">Plesiocystis pacifica SIR-1</name>
    <dbReference type="NCBI Taxonomy" id="391625"/>
    <lineage>
        <taxon>Bacteria</taxon>
        <taxon>Pseudomonadati</taxon>
        <taxon>Myxococcota</taxon>
        <taxon>Polyangia</taxon>
        <taxon>Nannocystales</taxon>
        <taxon>Nannocystaceae</taxon>
        <taxon>Plesiocystis</taxon>
    </lineage>
</organism>
<sequence>MLVFLGCACVTGSGRGAEPEHAAADAPPIEHGAALPFWGTWTGPELRLSFAGPWVLVEPAQASPDAAPIELRVEVLRREGEAAFALETSVAGLAPADFLRPTDWVLLVETDALALAMGDEALQSYAAAGDAAARAPALVGPSLLHELPLPEELPFAELTACLELAATTCAALEGPAPAPRAAGCREAMWSRCAGHGLDPHAGSSVGGDLLALGLAHTGLRYAAGLERHGPSEGPARAAIDALVSRASARATRACAEVRARVPDGELDDADDPERAAKQARLRALTQVEAARSQLGSSAD</sequence>
<evidence type="ECO:0000313" key="2">
    <source>
        <dbReference type="EMBL" id="EDM74187.1"/>
    </source>
</evidence>
<dbReference type="STRING" id="391625.PPSIR1_17555"/>